<dbReference type="Proteomes" id="UP001044222">
    <property type="component" value="Chromosome 19"/>
</dbReference>
<protein>
    <submittedName>
        <fullName evidence="2">Uncharacterized protein</fullName>
    </submittedName>
</protein>
<accession>A0A9D3LPB4</accession>
<dbReference type="AlphaFoldDB" id="A0A9D3LPB4"/>
<sequence>MSSSEMTETDDGTHGPARKRVRVERAGSPVPSCLSMKSDHSMDPPVKFSGEITGDLR</sequence>
<keyword evidence="3" id="KW-1185">Reference proteome</keyword>
<proteinExistence type="predicted"/>
<evidence type="ECO:0000313" key="3">
    <source>
        <dbReference type="Proteomes" id="UP001044222"/>
    </source>
</evidence>
<name>A0A9D3LPB4_ANGAN</name>
<evidence type="ECO:0000313" key="2">
    <source>
        <dbReference type="EMBL" id="KAG5830243.1"/>
    </source>
</evidence>
<comment type="caution">
    <text evidence="2">The sequence shown here is derived from an EMBL/GenBank/DDBJ whole genome shotgun (WGS) entry which is preliminary data.</text>
</comment>
<gene>
    <name evidence="2" type="ORF">ANANG_G00308100</name>
</gene>
<evidence type="ECO:0000256" key="1">
    <source>
        <dbReference type="SAM" id="MobiDB-lite"/>
    </source>
</evidence>
<organism evidence="2 3">
    <name type="scientific">Anguilla anguilla</name>
    <name type="common">European freshwater eel</name>
    <name type="synonym">Muraena anguilla</name>
    <dbReference type="NCBI Taxonomy" id="7936"/>
    <lineage>
        <taxon>Eukaryota</taxon>
        <taxon>Metazoa</taxon>
        <taxon>Chordata</taxon>
        <taxon>Craniata</taxon>
        <taxon>Vertebrata</taxon>
        <taxon>Euteleostomi</taxon>
        <taxon>Actinopterygii</taxon>
        <taxon>Neopterygii</taxon>
        <taxon>Teleostei</taxon>
        <taxon>Anguilliformes</taxon>
        <taxon>Anguillidae</taxon>
        <taxon>Anguilla</taxon>
    </lineage>
</organism>
<reference evidence="2" key="1">
    <citation type="submission" date="2021-01" db="EMBL/GenBank/DDBJ databases">
        <title>A chromosome-scale assembly of European eel, Anguilla anguilla.</title>
        <authorList>
            <person name="Henkel C."/>
            <person name="Jong-Raadsen S.A."/>
            <person name="Dufour S."/>
            <person name="Weltzien F.-A."/>
            <person name="Palstra A.P."/>
            <person name="Pelster B."/>
            <person name="Spaink H.P."/>
            <person name="Van Den Thillart G.E."/>
            <person name="Jansen H."/>
            <person name="Zahm M."/>
            <person name="Klopp C."/>
            <person name="Cedric C."/>
            <person name="Louis A."/>
            <person name="Berthelot C."/>
            <person name="Parey E."/>
            <person name="Roest Crollius H."/>
            <person name="Montfort J."/>
            <person name="Robinson-Rechavi M."/>
            <person name="Bucao C."/>
            <person name="Bouchez O."/>
            <person name="Gislard M."/>
            <person name="Lluch J."/>
            <person name="Milhes M."/>
            <person name="Lampietro C."/>
            <person name="Lopez Roques C."/>
            <person name="Donnadieu C."/>
            <person name="Braasch I."/>
            <person name="Desvignes T."/>
            <person name="Postlethwait J."/>
            <person name="Bobe J."/>
            <person name="Guiguen Y."/>
            <person name="Dirks R."/>
        </authorList>
    </citation>
    <scope>NUCLEOTIDE SEQUENCE</scope>
    <source>
        <strain evidence="2">Tag_6206</strain>
        <tissue evidence="2">Liver</tissue>
    </source>
</reference>
<dbReference type="EMBL" id="JAFIRN010000019">
    <property type="protein sequence ID" value="KAG5830243.1"/>
    <property type="molecule type" value="Genomic_DNA"/>
</dbReference>
<feature type="region of interest" description="Disordered" evidence="1">
    <location>
        <begin position="1"/>
        <end position="57"/>
    </location>
</feature>